<accession>A0ABD1RD44</accession>
<feature type="compositionally biased region" description="Basic and acidic residues" evidence="2">
    <location>
        <begin position="405"/>
        <end position="420"/>
    </location>
</feature>
<dbReference type="PANTHER" id="PTHR31099">
    <property type="entry name" value="OS06G0165300 PROTEIN"/>
    <property type="match status" value="1"/>
</dbReference>
<reference evidence="4" key="1">
    <citation type="submission" date="2024-07" db="EMBL/GenBank/DDBJ databases">
        <title>Two chromosome-level genome assemblies of Korean endemic species Abeliophyllum distichum and Forsythia ovata (Oleaceae).</title>
        <authorList>
            <person name="Jang H."/>
        </authorList>
    </citation>
    <scope>NUCLEOTIDE SEQUENCE [LARGE SCALE GENOMIC DNA]</scope>
</reference>
<evidence type="ECO:0000256" key="2">
    <source>
        <dbReference type="SAM" id="MobiDB-lite"/>
    </source>
</evidence>
<feature type="compositionally biased region" description="Low complexity" evidence="2">
    <location>
        <begin position="705"/>
        <end position="724"/>
    </location>
</feature>
<dbReference type="Proteomes" id="UP001604336">
    <property type="component" value="Unassembled WGS sequence"/>
</dbReference>
<dbReference type="EMBL" id="JBFOLK010000009">
    <property type="protein sequence ID" value="KAL2486349.1"/>
    <property type="molecule type" value="Genomic_DNA"/>
</dbReference>
<dbReference type="PANTHER" id="PTHR31099:SF37">
    <property type="entry name" value="MYOSIN HEAVY CHAIN-LIKE PROTEIN"/>
    <property type="match status" value="1"/>
</dbReference>
<comment type="caution">
    <text evidence="3">The sequence shown here is derived from an EMBL/GenBank/DDBJ whole genome shotgun (WGS) entry which is preliminary data.</text>
</comment>
<organism evidence="3 4">
    <name type="scientific">Abeliophyllum distichum</name>
    <dbReference type="NCBI Taxonomy" id="126358"/>
    <lineage>
        <taxon>Eukaryota</taxon>
        <taxon>Viridiplantae</taxon>
        <taxon>Streptophyta</taxon>
        <taxon>Embryophyta</taxon>
        <taxon>Tracheophyta</taxon>
        <taxon>Spermatophyta</taxon>
        <taxon>Magnoliopsida</taxon>
        <taxon>eudicotyledons</taxon>
        <taxon>Gunneridae</taxon>
        <taxon>Pentapetalae</taxon>
        <taxon>asterids</taxon>
        <taxon>lamiids</taxon>
        <taxon>Lamiales</taxon>
        <taxon>Oleaceae</taxon>
        <taxon>Forsythieae</taxon>
        <taxon>Abeliophyllum</taxon>
    </lineage>
</organism>
<feature type="region of interest" description="Disordered" evidence="2">
    <location>
        <begin position="688"/>
        <end position="724"/>
    </location>
</feature>
<evidence type="ECO:0000313" key="3">
    <source>
        <dbReference type="EMBL" id="KAL2486349.1"/>
    </source>
</evidence>
<proteinExistence type="predicted"/>
<dbReference type="AlphaFoldDB" id="A0ABD1RD44"/>
<feature type="compositionally biased region" description="Basic and acidic residues" evidence="2">
    <location>
        <begin position="56"/>
        <end position="66"/>
    </location>
</feature>
<evidence type="ECO:0000313" key="4">
    <source>
        <dbReference type="Proteomes" id="UP001604336"/>
    </source>
</evidence>
<feature type="coiled-coil region" evidence="1">
    <location>
        <begin position="609"/>
        <end position="636"/>
    </location>
</feature>
<evidence type="ECO:0000256" key="1">
    <source>
        <dbReference type="SAM" id="Coils"/>
    </source>
</evidence>
<name>A0ABD1RD44_9LAMI</name>
<feature type="region of interest" description="Disordered" evidence="2">
    <location>
        <begin position="385"/>
        <end position="457"/>
    </location>
</feature>
<keyword evidence="1" id="KW-0175">Coiled coil</keyword>
<keyword evidence="4" id="KW-1185">Reference proteome</keyword>
<gene>
    <name evidence="3" type="ORF">Adt_31105</name>
</gene>
<protein>
    <submittedName>
        <fullName evidence="3">Uncharacterized protein</fullName>
    </submittedName>
</protein>
<feature type="region of interest" description="Disordered" evidence="2">
    <location>
        <begin position="1"/>
        <end position="66"/>
    </location>
</feature>
<sequence length="724" mass="80782">MSSEVGSDSGREALSWGRGQEEEAVSSGRVVEGLDEDEVLSPAPITAVPPRVRPSKQAEARGERVVEAGSMSMREAKVASGLRTAPEWKCRFFPSEVSEGQLREWHQMYRVPDDVEFVVPGPDDRADDPPLGAVALNQAILAAGLRLPFPWVVRKFLREWRIAPTQLCPNGWRILIGLLVLWDQLGFSRPTIGDFHSLYSFKSDGKRSGWWYASVKAMTGGSVVTQTPDSIKNWKKFWFFVRGPWQFAEDDARPDLSIPVRYHELSKRITVLLYDNYFVSVLNCLFMPVAGYIAQEATAETSERARRAREISESLRSSTVLITEENLISARLSRPLSDRPTTRKPGLITYKYLCLYTKIYPGLTTCFLTSDRPKGNMKDISALLRKKHQGPSQAGKGKRKVPAGDQDRSSRPRLEADLPPRPRSSPARSLEEITAPTNVRAGPSSSQPVQIPAGPQLQPTYLGSTPEKDEEFLRLRGTLPKPVRDFFRSNSPTREEIAGLPLSTRRAIRSVAKCWTPVQQKYLDGMGVVDSVMAASVNVLRAAIQFTSASEKMARLVSDVQVLRDEGRKVLEELENEKRLRAASEDILLRREEELNANADELVRAAIVRTDLEAELEAERKKNSELQAALENSTAKEEAVAEFRASDAYLAEQEVVYFLTMEELIDSTAEKRPDWDLQFLKDELADLKRKSTLNPPSPEEVETSQAGTDPDQAGADPDQAGAAE</sequence>